<dbReference type="PANTHER" id="PTHR24096">
    <property type="entry name" value="LONG-CHAIN-FATTY-ACID--COA LIGASE"/>
    <property type="match status" value="1"/>
</dbReference>
<organism evidence="8 9">
    <name type="scientific">Cuscuta australis</name>
    <dbReference type="NCBI Taxonomy" id="267555"/>
    <lineage>
        <taxon>Eukaryota</taxon>
        <taxon>Viridiplantae</taxon>
        <taxon>Streptophyta</taxon>
        <taxon>Embryophyta</taxon>
        <taxon>Tracheophyta</taxon>
        <taxon>Spermatophyta</taxon>
        <taxon>Magnoliopsida</taxon>
        <taxon>eudicotyledons</taxon>
        <taxon>Gunneridae</taxon>
        <taxon>Pentapetalae</taxon>
        <taxon>asterids</taxon>
        <taxon>lamiids</taxon>
        <taxon>Solanales</taxon>
        <taxon>Convolvulaceae</taxon>
        <taxon>Cuscuteae</taxon>
        <taxon>Cuscuta</taxon>
        <taxon>Cuscuta subgen. Grammica</taxon>
        <taxon>Cuscuta sect. Cleistogrammica</taxon>
    </lineage>
</organism>
<sequence>MDSHVAMEPTSGYSSQTKTFHSLRPPVSLPPSDHPLSVAQYVFSLLRSPDTAASDTFLIDAATGRKLSYSDFLRQVRSLARSIRSRFPSLPQNGVAFVLSPTSVLVPPLFFALLSLGVVVSPANPLSTPSELAHMVRLSKPAIGFANSAACNKLPQFPLGTVIIDSPEFIDMLDGPAFDGDDSSDRRAIRQSDSAAILYSSGTTGRVKGVELSHRNFIALITALYHNKFSKGISPAAEEDVSLLMLPLFHVFGFFMLIRAVSMGETAVIMDRFDFGKMLAAIQKYRVSYLPVSPPLVVAMAKSDLVAKYDLSSLTLIACGGAPLGRVVAERFKARFPNVDVLQGYGLTETCGGTTGMISPEETERYGSAGRLHPTLEAKIVDPDSGAPLPPGHRGELWLRGPLIMKGYIGDSSATAATLNSEGWLRTGDLCYFDSAGFLFIVDRLKELVKYKAYQVPPAELEHLLQSIPDVSDAAVIPYPDEEAGEIPMAYVVRIPGSNISEAQIMDIIGKQACQIFIPLLYVAPYKKIRRVSFINSIPKSPAGKILRRELVAHAVSSASAKL</sequence>
<evidence type="ECO:0000259" key="6">
    <source>
        <dbReference type="Pfam" id="PF00501"/>
    </source>
</evidence>
<reference evidence="8 9" key="1">
    <citation type="submission" date="2018-06" db="EMBL/GenBank/DDBJ databases">
        <title>The Genome of Cuscuta australis (Dodder) Provides Insight into the Evolution of Plant Parasitism.</title>
        <authorList>
            <person name="Liu H."/>
        </authorList>
    </citation>
    <scope>NUCLEOTIDE SEQUENCE [LARGE SCALE GENOMIC DNA]</scope>
    <source>
        <strain evidence="9">cv. Yunnan</strain>
        <tissue evidence="8">Vines</tissue>
    </source>
</reference>
<dbReference type="PROSITE" id="PS00455">
    <property type="entry name" value="AMP_BINDING"/>
    <property type="match status" value="1"/>
</dbReference>
<evidence type="ECO:0000313" key="9">
    <source>
        <dbReference type="Proteomes" id="UP000249390"/>
    </source>
</evidence>
<dbReference type="UniPathway" id="UPA00372">
    <property type="reaction ID" value="UER00547"/>
</dbReference>
<evidence type="ECO:0000256" key="2">
    <source>
        <dbReference type="ARBA" id="ARBA00006432"/>
    </source>
</evidence>
<feature type="domain" description="AMP-binding enzyme C-terminal" evidence="7">
    <location>
        <begin position="460"/>
        <end position="545"/>
    </location>
</feature>
<comment type="pathway">
    <text evidence="1">Phytoalexin biosynthesis; 3,4',5-trihydroxystilbene biosynthesis; 3,4',5-trihydroxystilbene from trans-4-coumarate: step 1/2.</text>
</comment>
<keyword evidence="3" id="KW-0436">Ligase</keyword>
<comment type="caution">
    <text evidence="8">The sequence shown here is derived from an EMBL/GenBank/DDBJ whole genome shotgun (WGS) entry which is preliminary data.</text>
</comment>
<evidence type="ECO:0000256" key="1">
    <source>
        <dbReference type="ARBA" id="ARBA00004930"/>
    </source>
</evidence>
<dbReference type="InterPro" id="IPR025110">
    <property type="entry name" value="AMP-bd_C"/>
</dbReference>
<evidence type="ECO:0000256" key="4">
    <source>
        <dbReference type="ARBA" id="ARBA00023051"/>
    </source>
</evidence>
<gene>
    <name evidence="8" type="ORF">DM860_009323</name>
</gene>
<feature type="compositionally biased region" description="Polar residues" evidence="5">
    <location>
        <begin position="11"/>
        <end position="20"/>
    </location>
</feature>
<evidence type="ECO:0000259" key="7">
    <source>
        <dbReference type="Pfam" id="PF13193"/>
    </source>
</evidence>
<dbReference type="InterPro" id="IPR042099">
    <property type="entry name" value="ANL_N_sf"/>
</dbReference>
<dbReference type="EMBL" id="NQVE01000162">
    <property type="protein sequence ID" value="RAL42816.1"/>
    <property type="molecule type" value="Genomic_DNA"/>
</dbReference>
<dbReference type="InterPro" id="IPR000873">
    <property type="entry name" value="AMP-dep_synth/lig_dom"/>
</dbReference>
<dbReference type="InterPro" id="IPR045851">
    <property type="entry name" value="AMP-bd_C_sf"/>
</dbReference>
<protein>
    <submittedName>
        <fullName evidence="8">Uncharacterized protein</fullName>
    </submittedName>
</protein>
<dbReference type="Pfam" id="PF00501">
    <property type="entry name" value="AMP-binding"/>
    <property type="match status" value="1"/>
</dbReference>
<evidence type="ECO:0000256" key="3">
    <source>
        <dbReference type="ARBA" id="ARBA00022598"/>
    </source>
</evidence>
<proteinExistence type="inferred from homology"/>
<keyword evidence="4" id="KW-0587">Phenylpropanoid metabolism</keyword>
<dbReference type="GO" id="GO:0009698">
    <property type="term" value="P:phenylpropanoid metabolic process"/>
    <property type="evidence" value="ECO:0007669"/>
    <property type="project" value="UniProtKB-KW"/>
</dbReference>
<keyword evidence="9" id="KW-1185">Reference proteome</keyword>
<dbReference type="Pfam" id="PF13193">
    <property type="entry name" value="AMP-binding_C"/>
    <property type="match status" value="1"/>
</dbReference>
<comment type="similarity">
    <text evidence="2">Belongs to the ATP-dependent AMP-binding enzyme family.</text>
</comment>
<dbReference type="Proteomes" id="UP000249390">
    <property type="component" value="Unassembled WGS sequence"/>
</dbReference>
<feature type="region of interest" description="Disordered" evidence="5">
    <location>
        <begin position="1"/>
        <end position="25"/>
    </location>
</feature>
<evidence type="ECO:0000256" key="5">
    <source>
        <dbReference type="SAM" id="MobiDB-lite"/>
    </source>
</evidence>
<dbReference type="GO" id="GO:0016405">
    <property type="term" value="F:CoA-ligase activity"/>
    <property type="evidence" value="ECO:0007669"/>
    <property type="project" value="TreeGrafter"/>
</dbReference>
<dbReference type="PANTHER" id="PTHR24096:SF251">
    <property type="entry name" value="4-COUMARATE--COA LIGASE-LIKE 9"/>
    <property type="match status" value="1"/>
</dbReference>
<dbReference type="InterPro" id="IPR020845">
    <property type="entry name" value="AMP-binding_CS"/>
</dbReference>
<accession>A0A328DBQ2</accession>
<dbReference type="Gene3D" id="3.40.50.12780">
    <property type="entry name" value="N-terminal domain of ligase-like"/>
    <property type="match status" value="1"/>
</dbReference>
<dbReference type="SUPFAM" id="SSF56801">
    <property type="entry name" value="Acetyl-CoA synthetase-like"/>
    <property type="match status" value="1"/>
</dbReference>
<name>A0A328DBQ2_9ASTE</name>
<dbReference type="AlphaFoldDB" id="A0A328DBQ2"/>
<feature type="domain" description="AMP-dependent synthetase/ligase" evidence="6">
    <location>
        <begin position="54"/>
        <end position="408"/>
    </location>
</feature>
<dbReference type="Gene3D" id="3.30.300.30">
    <property type="match status" value="1"/>
</dbReference>
<dbReference type="CDD" id="cd05904">
    <property type="entry name" value="4CL"/>
    <property type="match status" value="1"/>
</dbReference>
<evidence type="ECO:0000313" key="8">
    <source>
        <dbReference type="EMBL" id="RAL42816.1"/>
    </source>
</evidence>